<evidence type="ECO:0000259" key="1">
    <source>
        <dbReference type="SMART" id="SM00829"/>
    </source>
</evidence>
<dbReference type="PANTHER" id="PTHR45348">
    <property type="entry name" value="HYPOTHETICAL OXIDOREDUCTASE (EUROFUNG)"/>
    <property type="match status" value="1"/>
</dbReference>
<accession>A0A0H2R8S9</accession>
<dbReference type="Pfam" id="PF00107">
    <property type="entry name" value="ADH_zinc_N"/>
    <property type="match status" value="1"/>
</dbReference>
<dbReference type="Pfam" id="PF08240">
    <property type="entry name" value="ADH_N"/>
    <property type="match status" value="1"/>
</dbReference>
<protein>
    <submittedName>
        <fullName evidence="2">GroES-like protein</fullName>
    </submittedName>
</protein>
<gene>
    <name evidence="2" type="ORF">SCHPADRAFT_908748</name>
</gene>
<name>A0A0H2R8S9_9AGAM</name>
<dbReference type="SUPFAM" id="SSF50129">
    <property type="entry name" value="GroES-like"/>
    <property type="match status" value="1"/>
</dbReference>
<reference evidence="2 3" key="1">
    <citation type="submission" date="2015-04" db="EMBL/GenBank/DDBJ databases">
        <title>Complete genome sequence of Schizopora paradoxa KUC8140, a cosmopolitan wood degrader in East Asia.</title>
        <authorList>
            <consortium name="DOE Joint Genome Institute"/>
            <person name="Min B."/>
            <person name="Park H."/>
            <person name="Jang Y."/>
            <person name="Kim J.-J."/>
            <person name="Kim K.H."/>
            <person name="Pangilinan J."/>
            <person name="Lipzen A."/>
            <person name="Riley R."/>
            <person name="Grigoriev I.V."/>
            <person name="Spatafora J.W."/>
            <person name="Choi I.-G."/>
        </authorList>
    </citation>
    <scope>NUCLEOTIDE SEQUENCE [LARGE SCALE GENOMIC DNA]</scope>
    <source>
        <strain evidence="2 3">KUC8140</strain>
    </source>
</reference>
<dbReference type="SUPFAM" id="SSF51735">
    <property type="entry name" value="NAD(P)-binding Rossmann-fold domains"/>
    <property type="match status" value="1"/>
</dbReference>
<dbReference type="PANTHER" id="PTHR45348:SF5">
    <property type="entry name" value="OXIDOREDUCTASE, PUTATIVE (AFU_ORTHOLOGUE AFUA_8G01420)-RELATED"/>
    <property type="match status" value="1"/>
</dbReference>
<dbReference type="InterPro" id="IPR013149">
    <property type="entry name" value="ADH-like_C"/>
</dbReference>
<dbReference type="SMART" id="SM00829">
    <property type="entry name" value="PKS_ER"/>
    <property type="match status" value="1"/>
</dbReference>
<keyword evidence="3" id="KW-1185">Reference proteome</keyword>
<dbReference type="InterPro" id="IPR047122">
    <property type="entry name" value="Trans-enoyl_RdTase-like"/>
</dbReference>
<dbReference type="InterPro" id="IPR036291">
    <property type="entry name" value="NAD(P)-bd_dom_sf"/>
</dbReference>
<dbReference type="InParanoid" id="A0A0H2R8S9"/>
<evidence type="ECO:0000313" key="3">
    <source>
        <dbReference type="Proteomes" id="UP000053477"/>
    </source>
</evidence>
<dbReference type="Proteomes" id="UP000053477">
    <property type="component" value="Unassembled WGS sequence"/>
</dbReference>
<dbReference type="InterPro" id="IPR013154">
    <property type="entry name" value="ADH-like_N"/>
</dbReference>
<sequence>MSTQIAVITSKAGSKIQSVPIPEPGPNEILIKNVAVASNPKDYKLPLVIPNYEFIEGSDVAGYVEKVGEGVTEYKGGERVAAFTKMATKNNKYGGYQQYSVAAASCAFPIPESISFEDASTLPLAIMTAALGLFVHLGLPAPPAQGVVTTTPTQAVIINGASSSVGAYAVQLARRAGLYVIGVAGGSSAYPESLGADVVVDYRSHKGKGALQAALTEAVKKSGLPCDAALDAISAGGTISELAGVVAVTSASGSGKVNYTGMLSDDEKNSLPPTVNTVRTAVFTAYGEHESFSGPFYRQISQYLVKSDTNPKPLLPNKVKLIPGGLAGVEKGLALLKANEVHAEKLVYKIDETPSSV</sequence>
<dbReference type="CDD" id="cd08249">
    <property type="entry name" value="enoyl_reductase_like"/>
    <property type="match status" value="1"/>
</dbReference>
<organism evidence="2 3">
    <name type="scientific">Schizopora paradoxa</name>
    <dbReference type="NCBI Taxonomy" id="27342"/>
    <lineage>
        <taxon>Eukaryota</taxon>
        <taxon>Fungi</taxon>
        <taxon>Dikarya</taxon>
        <taxon>Basidiomycota</taxon>
        <taxon>Agaricomycotina</taxon>
        <taxon>Agaricomycetes</taxon>
        <taxon>Hymenochaetales</taxon>
        <taxon>Schizoporaceae</taxon>
        <taxon>Schizopora</taxon>
    </lineage>
</organism>
<dbReference type="AlphaFoldDB" id="A0A0H2R8S9"/>
<dbReference type="InterPro" id="IPR020843">
    <property type="entry name" value="ER"/>
</dbReference>
<dbReference type="GO" id="GO:0016651">
    <property type="term" value="F:oxidoreductase activity, acting on NAD(P)H"/>
    <property type="evidence" value="ECO:0007669"/>
    <property type="project" value="InterPro"/>
</dbReference>
<dbReference type="OrthoDB" id="3233595at2759"/>
<proteinExistence type="predicted"/>
<dbReference type="STRING" id="27342.A0A0H2R8S9"/>
<dbReference type="EMBL" id="KQ086098">
    <property type="protein sequence ID" value="KLO08265.1"/>
    <property type="molecule type" value="Genomic_DNA"/>
</dbReference>
<dbReference type="InterPro" id="IPR011032">
    <property type="entry name" value="GroES-like_sf"/>
</dbReference>
<dbReference type="Gene3D" id="3.40.50.720">
    <property type="entry name" value="NAD(P)-binding Rossmann-like Domain"/>
    <property type="match status" value="1"/>
</dbReference>
<dbReference type="Gene3D" id="3.90.180.10">
    <property type="entry name" value="Medium-chain alcohol dehydrogenases, catalytic domain"/>
    <property type="match status" value="1"/>
</dbReference>
<evidence type="ECO:0000313" key="2">
    <source>
        <dbReference type="EMBL" id="KLO08265.1"/>
    </source>
</evidence>
<feature type="domain" description="Enoyl reductase (ER)" evidence="1">
    <location>
        <begin position="13"/>
        <end position="348"/>
    </location>
</feature>